<feature type="domain" description="Aminotransferase class I/classII large" evidence="13">
    <location>
        <begin position="549"/>
        <end position="907"/>
    </location>
</feature>
<dbReference type="PROSITE" id="PS00600">
    <property type="entry name" value="AA_TRANSFER_CLASS_3"/>
    <property type="match status" value="1"/>
</dbReference>
<dbReference type="InterPro" id="IPR050103">
    <property type="entry name" value="Class-III_PLP-dep_AT"/>
</dbReference>
<proteinExistence type="inferred from homology"/>
<dbReference type="EC" id="2.3.1.37" evidence="6"/>
<evidence type="ECO:0000259" key="13">
    <source>
        <dbReference type="Pfam" id="PF00155"/>
    </source>
</evidence>
<dbReference type="GO" id="GO:0042802">
    <property type="term" value="F:identical protein binding"/>
    <property type="evidence" value="ECO:0007669"/>
    <property type="project" value="TreeGrafter"/>
</dbReference>
<evidence type="ECO:0000256" key="4">
    <source>
        <dbReference type="ARBA" id="ARBA00008392"/>
    </source>
</evidence>
<dbReference type="OrthoDB" id="10263824at2759"/>
<dbReference type="GO" id="GO:0030170">
    <property type="term" value="F:pyridoxal phosphate binding"/>
    <property type="evidence" value="ECO:0007669"/>
    <property type="project" value="InterPro"/>
</dbReference>
<dbReference type="FunFam" id="3.40.640.10:FF:000004">
    <property type="entry name" value="Acetylornithine aminotransferase"/>
    <property type="match status" value="1"/>
</dbReference>
<dbReference type="InterPro" id="IPR015421">
    <property type="entry name" value="PyrdxlP-dep_Trfase_major"/>
</dbReference>
<comment type="similarity">
    <text evidence="5">Belongs to the class-III pyridoxal-phosphate-dependent aminotransferase family.</text>
</comment>
<dbReference type="Gene3D" id="3.90.1150.10">
    <property type="entry name" value="Aspartate Aminotransferase, domain 1"/>
    <property type="match status" value="2"/>
</dbReference>
<evidence type="ECO:0000256" key="10">
    <source>
        <dbReference type="ARBA" id="ARBA00022898"/>
    </source>
</evidence>
<dbReference type="SUPFAM" id="SSF53383">
    <property type="entry name" value="PLP-dependent transferases"/>
    <property type="match status" value="2"/>
</dbReference>
<accession>A0A409VDI6</accession>
<evidence type="ECO:0000256" key="3">
    <source>
        <dbReference type="ARBA" id="ARBA00005029"/>
    </source>
</evidence>
<evidence type="ECO:0000256" key="8">
    <source>
        <dbReference type="ARBA" id="ARBA00022576"/>
    </source>
</evidence>
<dbReference type="InParanoid" id="A0A409VDI6"/>
<dbReference type="Gene3D" id="3.40.640.10">
    <property type="entry name" value="Type I PLP-dependent aspartate aminotransferase-like (Major domain)"/>
    <property type="match status" value="2"/>
</dbReference>
<evidence type="ECO:0000256" key="5">
    <source>
        <dbReference type="ARBA" id="ARBA00008954"/>
    </source>
</evidence>
<organism evidence="14 15">
    <name type="scientific">Panaeolus cyanescens</name>
    <dbReference type="NCBI Taxonomy" id="181874"/>
    <lineage>
        <taxon>Eukaryota</taxon>
        <taxon>Fungi</taxon>
        <taxon>Dikarya</taxon>
        <taxon>Basidiomycota</taxon>
        <taxon>Agaricomycotina</taxon>
        <taxon>Agaricomycetes</taxon>
        <taxon>Agaricomycetidae</taxon>
        <taxon>Agaricales</taxon>
        <taxon>Agaricineae</taxon>
        <taxon>Galeropsidaceae</taxon>
        <taxon>Panaeolus</taxon>
    </lineage>
</organism>
<evidence type="ECO:0000256" key="11">
    <source>
        <dbReference type="ARBA" id="ARBA00023133"/>
    </source>
</evidence>
<evidence type="ECO:0000256" key="6">
    <source>
        <dbReference type="ARBA" id="ARBA00013257"/>
    </source>
</evidence>
<dbReference type="CDD" id="cd06454">
    <property type="entry name" value="KBL_like"/>
    <property type="match status" value="1"/>
</dbReference>
<dbReference type="UniPathway" id="UPA00251">
    <property type="reaction ID" value="UER00375"/>
</dbReference>
<dbReference type="FunFam" id="3.40.640.10:FF:000006">
    <property type="entry name" value="5-aminolevulinate synthase, mitochondrial"/>
    <property type="match status" value="1"/>
</dbReference>
<evidence type="ECO:0000313" key="15">
    <source>
        <dbReference type="Proteomes" id="UP000284842"/>
    </source>
</evidence>
<evidence type="ECO:0000256" key="12">
    <source>
        <dbReference type="ARBA" id="ARBA00023315"/>
    </source>
</evidence>
<evidence type="ECO:0000256" key="1">
    <source>
        <dbReference type="ARBA" id="ARBA00001933"/>
    </source>
</evidence>
<keyword evidence="11" id="KW-0350">Heme biosynthesis</keyword>
<name>A0A409VDI6_9AGAR</name>
<comment type="cofactor">
    <cofactor evidence="1">
        <name>pyridoxal 5'-phosphate</name>
        <dbReference type="ChEBI" id="CHEBI:597326"/>
    </cofactor>
</comment>
<dbReference type="STRING" id="181874.A0A409VDI6"/>
<dbReference type="GO" id="GO:0008483">
    <property type="term" value="F:transaminase activity"/>
    <property type="evidence" value="ECO:0007669"/>
    <property type="project" value="UniProtKB-KW"/>
</dbReference>
<keyword evidence="12" id="KW-0012">Acyltransferase</keyword>
<comment type="caution">
    <text evidence="14">The sequence shown here is derived from an EMBL/GenBank/DDBJ whole genome shotgun (WGS) entry which is preliminary data.</text>
</comment>
<dbReference type="AlphaFoldDB" id="A0A409VDI6"/>
<dbReference type="InterPro" id="IPR015424">
    <property type="entry name" value="PyrdxlP-dep_Trfase"/>
</dbReference>
<dbReference type="FunCoup" id="A0A409VDI6">
    <property type="interactions" value="284"/>
</dbReference>
<sequence>MAANRASVRLLGRTTASRALSAPTVRGLSTATPPSPKTQEVISRSSTYLLPVYARPNFVLSHGKGSYVWDTDGKKYLDFTAGIAVNALGHADEGVVNVLSEQAGKLLHTSNVYHHEWAGNLAELLVNLTQSEGGLGFAPGTSQAGSSGAKVFFANSGTEANEGALKIARKVGKERWAAQREGRSADDVAGCDKIGIACFENSFHGRSMGALSVTSNPKYQRPFEPLLPGVSVGKVNDIEGLKVLVTEQTCAVIIEPIQGEGGINEANVDFLRALRKRCDEVGAVLIFDEIQCGIYRTGSLWAHSKLPVDCHPDIVTMAKPLANGYPIGAVLLRDSVAATMTAGTHGTTFGGSPIACAIGHHVLSRLSNREFIGRLETTSSYLDQRLGELPKKYPVMGPALDVRSKQIVAGYASVAANADVEKIHKQKGVNPPPGATVDMCPHASAARAAARMADDLSAANKAKSVKAEAEKAAAAGCPFHKAATTSDAKPVGEFTKPKHHPGAFNYEDFYVKELDKKHQDKSYRYFNNINRLAKKFPIAHTAKVTDEVEVWCANDYLGMGNNPVVLETMHRTLDKYGHGAGGTRNIAGNGAMHLALEQEVARLHRKPAALVFSSCYVANDATLATLGSKLPGCVYFSDSMNHASMIQGMRHSGAKRVIFKHNDLEDLESKLKQYPKETPKIIAFESVYSMCGSIGPIKEICDLADQYGALTFLDEVHAVGLYGPRGAGVAEHLDYEAHRAAGDSPYPIEGSVMDRVDIITGTLGKAYGAVGGYIAGSDDFVDMIRSYAPGFIFTTSLPPAVVAGARASVVYQKNYVGDRQLKQVNVRNVKQRFAELDIPVVPGPSHIVPVLVGDAALAKAASDKLLSEHNIYVQAINYPTVARGEERLRITVTPRHTVEQMDGLIGAVDQIFTELGINRIQDWKRLGGRAGVGMINDGLAGDVHVEPIWNDKQLGLEDGTTPPTLRNGDPAIVDAVAVTKARKEFDNLLGPINGPLRSNMPMDAVLHQQQVLTINETTSAGIVSPLAPTEMDIPVPPPSSSVSMSA</sequence>
<keyword evidence="10" id="KW-0663">Pyridoxal phosphate</keyword>
<dbReference type="InterPro" id="IPR004839">
    <property type="entry name" value="Aminotransferase_I/II_large"/>
</dbReference>
<evidence type="ECO:0000256" key="2">
    <source>
        <dbReference type="ARBA" id="ARBA00003076"/>
    </source>
</evidence>
<dbReference type="InterPro" id="IPR001917">
    <property type="entry name" value="Aminotrans_II_pyridoxalP_BS"/>
</dbReference>
<dbReference type="InterPro" id="IPR010961">
    <property type="entry name" value="4pyrrol_synth_NH2levulA_synth"/>
</dbReference>
<evidence type="ECO:0000313" key="14">
    <source>
        <dbReference type="EMBL" id="PPQ63955.1"/>
    </source>
</evidence>
<evidence type="ECO:0000256" key="7">
    <source>
        <dbReference type="ARBA" id="ARBA00019560"/>
    </source>
</evidence>
<comment type="pathway">
    <text evidence="3">Porphyrin-containing compound metabolism; protoporphyrin-IX biosynthesis; 5-aminolevulinate from glycine: step 1/1.</text>
</comment>
<dbReference type="Pfam" id="PF00202">
    <property type="entry name" value="Aminotran_3"/>
    <property type="match status" value="1"/>
</dbReference>
<keyword evidence="8" id="KW-0032">Aminotransferase</keyword>
<dbReference type="Proteomes" id="UP000284842">
    <property type="component" value="Unassembled WGS sequence"/>
</dbReference>
<dbReference type="InterPro" id="IPR005814">
    <property type="entry name" value="Aminotrans_3"/>
</dbReference>
<dbReference type="PANTHER" id="PTHR11986:SF79">
    <property type="entry name" value="ACETYLORNITHINE AMINOTRANSFERASE, MITOCHONDRIAL"/>
    <property type="match status" value="1"/>
</dbReference>
<keyword evidence="15" id="KW-1185">Reference proteome</keyword>
<dbReference type="GO" id="GO:0003870">
    <property type="term" value="F:5-aminolevulinate synthase activity"/>
    <property type="evidence" value="ECO:0007669"/>
    <property type="project" value="UniProtKB-EC"/>
</dbReference>
<dbReference type="Pfam" id="PF00155">
    <property type="entry name" value="Aminotran_1_2"/>
    <property type="match status" value="1"/>
</dbReference>
<dbReference type="EMBL" id="NHTK01006102">
    <property type="protein sequence ID" value="PPQ63955.1"/>
    <property type="molecule type" value="Genomic_DNA"/>
</dbReference>
<dbReference type="GO" id="GO:0005759">
    <property type="term" value="C:mitochondrial matrix"/>
    <property type="evidence" value="ECO:0007669"/>
    <property type="project" value="TreeGrafter"/>
</dbReference>
<comment type="similarity">
    <text evidence="4">Belongs to the class-II pyridoxal-phosphate-dependent aminotransferase family.</text>
</comment>
<dbReference type="CDD" id="cd00610">
    <property type="entry name" value="OAT_like"/>
    <property type="match status" value="1"/>
</dbReference>
<dbReference type="NCBIfam" id="TIGR01821">
    <property type="entry name" value="5aminolev_synth"/>
    <property type="match status" value="1"/>
</dbReference>
<evidence type="ECO:0000256" key="9">
    <source>
        <dbReference type="ARBA" id="ARBA00022679"/>
    </source>
</evidence>
<comment type="function">
    <text evidence="2">Catalyzes the synthesis of 5-aminolevulinate (ALA) from succinyl-CoA and glycine, the first and rate-limiting step in heme biosynthesis.</text>
</comment>
<keyword evidence="9" id="KW-0808">Transferase</keyword>
<reference evidence="14 15" key="1">
    <citation type="journal article" date="2018" name="Evol. Lett.">
        <title>Horizontal gene cluster transfer increased hallucinogenic mushroom diversity.</title>
        <authorList>
            <person name="Reynolds H.T."/>
            <person name="Vijayakumar V."/>
            <person name="Gluck-Thaler E."/>
            <person name="Korotkin H.B."/>
            <person name="Matheny P.B."/>
            <person name="Slot J.C."/>
        </authorList>
    </citation>
    <scope>NUCLEOTIDE SEQUENCE [LARGE SCALE GENOMIC DNA]</scope>
    <source>
        <strain evidence="14 15">2629</strain>
    </source>
</reference>
<protein>
    <recommendedName>
        <fullName evidence="7">5-aminolevulinate synthase, mitochondrial</fullName>
        <ecNumber evidence="6">2.3.1.37</ecNumber>
    </recommendedName>
</protein>
<dbReference type="InterPro" id="IPR015422">
    <property type="entry name" value="PyrdxlP-dep_Trfase_small"/>
</dbReference>
<dbReference type="PROSITE" id="PS00599">
    <property type="entry name" value="AA_TRANSFER_CLASS_2"/>
    <property type="match status" value="1"/>
</dbReference>
<dbReference type="PANTHER" id="PTHR11986">
    <property type="entry name" value="AMINOTRANSFERASE CLASS III"/>
    <property type="match status" value="1"/>
</dbReference>
<dbReference type="InterPro" id="IPR049704">
    <property type="entry name" value="Aminotrans_3_PPA_site"/>
</dbReference>
<gene>
    <name evidence="14" type="ORF">CVT24_009078</name>
</gene>
<dbReference type="GO" id="GO:0006782">
    <property type="term" value="P:protoporphyrinogen IX biosynthetic process"/>
    <property type="evidence" value="ECO:0007669"/>
    <property type="project" value="UniProtKB-UniPathway"/>
</dbReference>